<accession>A0A8J6DS89</accession>
<feature type="non-terminal residue" evidence="1">
    <location>
        <position position="97"/>
    </location>
</feature>
<organism evidence="1 2">
    <name type="scientific">Galemys pyrenaicus</name>
    <name type="common">Iberian desman</name>
    <name type="synonym">Pyrenean desman</name>
    <dbReference type="NCBI Taxonomy" id="202257"/>
    <lineage>
        <taxon>Eukaryota</taxon>
        <taxon>Metazoa</taxon>
        <taxon>Chordata</taxon>
        <taxon>Craniata</taxon>
        <taxon>Vertebrata</taxon>
        <taxon>Euteleostomi</taxon>
        <taxon>Mammalia</taxon>
        <taxon>Eutheria</taxon>
        <taxon>Laurasiatheria</taxon>
        <taxon>Eulipotyphla</taxon>
        <taxon>Talpidae</taxon>
        <taxon>Galemys</taxon>
    </lineage>
</organism>
<dbReference type="EMBL" id="JAGFMF010011625">
    <property type="protein sequence ID" value="KAG8518784.1"/>
    <property type="molecule type" value="Genomic_DNA"/>
</dbReference>
<name>A0A8J6DS89_GALPY</name>
<reference evidence="1" key="1">
    <citation type="journal article" date="2021" name="Evol. Appl.">
        <title>The genome of the Pyrenean desman and the effects of bottlenecks and inbreeding on the genomic landscape of an endangered species.</title>
        <authorList>
            <person name="Escoda L."/>
            <person name="Castresana J."/>
        </authorList>
    </citation>
    <scope>NUCLEOTIDE SEQUENCE</scope>
    <source>
        <strain evidence="1">IBE-C5619</strain>
    </source>
</reference>
<protein>
    <submittedName>
        <fullName evidence="1">Uncharacterized protein</fullName>
    </submittedName>
</protein>
<dbReference type="Proteomes" id="UP000700334">
    <property type="component" value="Unassembled WGS sequence"/>
</dbReference>
<proteinExistence type="predicted"/>
<gene>
    <name evidence="1" type="ORF">J0S82_014248</name>
</gene>
<comment type="caution">
    <text evidence="1">The sequence shown here is derived from an EMBL/GenBank/DDBJ whole genome shotgun (WGS) entry which is preliminary data.</text>
</comment>
<evidence type="ECO:0000313" key="2">
    <source>
        <dbReference type="Proteomes" id="UP000700334"/>
    </source>
</evidence>
<feature type="non-terminal residue" evidence="1">
    <location>
        <position position="1"/>
    </location>
</feature>
<sequence length="97" mass="10949">VPEKKAAVPNPEDEVKKCEEVLSAQLKAKGISAHLPMRAFVWINEAPVLQYGHTLWIIRQKKDAFTEPFSLKPTIIVSLLELGLQLTLLFLLSPSWQ</sequence>
<keyword evidence="2" id="KW-1185">Reference proteome</keyword>
<dbReference type="AlphaFoldDB" id="A0A8J6DS89"/>
<evidence type="ECO:0000313" key="1">
    <source>
        <dbReference type="EMBL" id="KAG8518784.1"/>
    </source>
</evidence>